<accession>A0A565CW15</accession>
<dbReference type="Proteomes" id="UP000489600">
    <property type="component" value="Unassembled WGS sequence"/>
</dbReference>
<evidence type="ECO:0000313" key="1">
    <source>
        <dbReference type="EMBL" id="VVB17933.1"/>
    </source>
</evidence>
<dbReference type="AlphaFoldDB" id="A0A565CW15"/>
<protein>
    <submittedName>
        <fullName evidence="1">Uncharacterized protein</fullName>
    </submittedName>
</protein>
<reference evidence="1" key="1">
    <citation type="submission" date="2019-07" db="EMBL/GenBank/DDBJ databases">
        <authorList>
            <person name="Dittberner H."/>
        </authorList>
    </citation>
    <scope>NUCLEOTIDE SEQUENCE [LARGE SCALE GENOMIC DNA]</scope>
</reference>
<gene>
    <name evidence="1" type="ORF">ANE_LOCUS28377</name>
</gene>
<dbReference type="EMBL" id="CABITT030000008">
    <property type="protein sequence ID" value="VVB17933.1"/>
    <property type="molecule type" value="Genomic_DNA"/>
</dbReference>
<proteinExistence type="predicted"/>
<sequence>MEGDSFPVKISLPEPKLGLTTEPRSGVINQFTSFDYIGVVKEILSPMEFLRIRNIFLGLLIKMELRKDELLF</sequence>
<comment type="caution">
    <text evidence="1">The sequence shown here is derived from an EMBL/GenBank/DDBJ whole genome shotgun (WGS) entry which is preliminary data.</text>
</comment>
<name>A0A565CW15_9BRAS</name>
<dbReference type="OrthoDB" id="1113656at2759"/>
<evidence type="ECO:0000313" key="2">
    <source>
        <dbReference type="Proteomes" id="UP000489600"/>
    </source>
</evidence>
<keyword evidence="2" id="KW-1185">Reference proteome</keyword>
<organism evidence="1 2">
    <name type="scientific">Arabis nemorensis</name>
    <dbReference type="NCBI Taxonomy" id="586526"/>
    <lineage>
        <taxon>Eukaryota</taxon>
        <taxon>Viridiplantae</taxon>
        <taxon>Streptophyta</taxon>
        <taxon>Embryophyta</taxon>
        <taxon>Tracheophyta</taxon>
        <taxon>Spermatophyta</taxon>
        <taxon>Magnoliopsida</taxon>
        <taxon>eudicotyledons</taxon>
        <taxon>Gunneridae</taxon>
        <taxon>Pentapetalae</taxon>
        <taxon>rosids</taxon>
        <taxon>malvids</taxon>
        <taxon>Brassicales</taxon>
        <taxon>Brassicaceae</taxon>
        <taxon>Arabideae</taxon>
        <taxon>Arabis</taxon>
    </lineage>
</organism>